<keyword evidence="2" id="KW-1185">Reference proteome</keyword>
<gene>
    <name evidence="1" type="ORF">GCM10011591_30550</name>
</gene>
<dbReference type="EMBL" id="BMMW01000003">
    <property type="protein sequence ID" value="GGK56381.1"/>
    <property type="molecule type" value="Genomic_DNA"/>
</dbReference>
<reference evidence="1" key="2">
    <citation type="submission" date="2020-09" db="EMBL/GenBank/DDBJ databases">
        <authorList>
            <person name="Sun Q."/>
            <person name="Zhou Y."/>
        </authorList>
    </citation>
    <scope>NUCLEOTIDE SEQUENCE</scope>
    <source>
        <strain evidence="1">CGMCC 4.7278</strain>
    </source>
</reference>
<reference evidence="1" key="1">
    <citation type="journal article" date="2014" name="Int. J. Syst. Evol. Microbiol.">
        <title>Complete genome sequence of Corynebacterium casei LMG S-19264T (=DSM 44701T), isolated from a smear-ripened cheese.</title>
        <authorList>
            <consortium name="US DOE Joint Genome Institute (JGI-PGF)"/>
            <person name="Walter F."/>
            <person name="Albersmeier A."/>
            <person name="Kalinowski J."/>
            <person name="Ruckert C."/>
        </authorList>
    </citation>
    <scope>NUCLEOTIDE SEQUENCE</scope>
    <source>
        <strain evidence="1">CGMCC 4.7278</strain>
    </source>
</reference>
<dbReference type="RefSeq" id="WP_188829689.1">
    <property type="nucleotide sequence ID" value="NZ_BMMW01000003.1"/>
</dbReference>
<dbReference type="Gene3D" id="3.40.50.1240">
    <property type="entry name" value="Phosphoglycerate mutase-like"/>
    <property type="match status" value="1"/>
</dbReference>
<name>A0A917QLV0_9NOCA</name>
<dbReference type="Proteomes" id="UP000612956">
    <property type="component" value="Unassembled WGS sequence"/>
</dbReference>
<dbReference type="SUPFAM" id="SSF53254">
    <property type="entry name" value="Phosphoglycerate mutase-like"/>
    <property type="match status" value="1"/>
</dbReference>
<proteinExistence type="predicted"/>
<comment type="caution">
    <text evidence="1">The sequence shown here is derived from an EMBL/GenBank/DDBJ whole genome shotgun (WGS) entry which is preliminary data.</text>
</comment>
<accession>A0A917QLV0</accession>
<evidence type="ECO:0000313" key="1">
    <source>
        <dbReference type="EMBL" id="GGK56381.1"/>
    </source>
</evidence>
<dbReference type="InterPro" id="IPR013078">
    <property type="entry name" value="His_Pase_superF_clade-1"/>
</dbReference>
<dbReference type="SMART" id="SM00855">
    <property type="entry name" value="PGAM"/>
    <property type="match status" value="1"/>
</dbReference>
<protein>
    <submittedName>
        <fullName evidence="1">Phosphoglycerate mutase</fullName>
    </submittedName>
</protein>
<evidence type="ECO:0000313" key="2">
    <source>
        <dbReference type="Proteomes" id="UP000612956"/>
    </source>
</evidence>
<organism evidence="1 2">
    <name type="scientific">Nocardia camponoti</name>
    <dbReference type="NCBI Taxonomy" id="1616106"/>
    <lineage>
        <taxon>Bacteria</taxon>
        <taxon>Bacillati</taxon>
        <taxon>Actinomycetota</taxon>
        <taxon>Actinomycetes</taxon>
        <taxon>Mycobacteriales</taxon>
        <taxon>Nocardiaceae</taxon>
        <taxon>Nocardia</taxon>
    </lineage>
</organism>
<dbReference type="InterPro" id="IPR029033">
    <property type="entry name" value="His_PPase_superfam"/>
</dbReference>
<dbReference type="Pfam" id="PF00300">
    <property type="entry name" value="His_Phos_1"/>
    <property type="match status" value="1"/>
</dbReference>
<dbReference type="AlphaFoldDB" id="A0A917QLV0"/>
<sequence length="184" mass="20264">MQTVLRVDLIGHGLTEAMRKTRFPVDEPLDVSAKLPDYQPLPDARVLTGPERRTRETAMGLGLQSAPDQRLRDLDAGSWRGTAMGSLPQDQLFAWLTDPAFRGHKGESITELIDRTRFWLAEVASEAVDLIAVTHPAVIRAALVAVLDAPAASFWRIDVAPGSITRLHYRSSWTLRIGADKGAE</sequence>